<dbReference type="PANTHER" id="PTHR38000:SF1">
    <property type="entry name" value="RIKEN CDNA 2900092C05 GENE"/>
    <property type="match status" value="1"/>
</dbReference>
<dbReference type="InterPro" id="IPR037549">
    <property type="entry name" value="C19orf18"/>
</dbReference>
<reference evidence="1 2" key="1">
    <citation type="journal article" date="2018" name="Mol. Genet. Genomics">
        <title>The red deer Cervus elaphus genome CerEla1.0: sequencing, annotating, genes, and chromosomes.</title>
        <authorList>
            <person name="Bana N.A."/>
            <person name="Nyiri A."/>
            <person name="Nagy J."/>
            <person name="Frank K."/>
            <person name="Nagy T."/>
            <person name="Steger V."/>
            <person name="Schiller M."/>
            <person name="Lakatos P."/>
            <person name="Sugar L."/>
            <person name="Horn P."/>
            <person name="Barta E."/>
            <person name="Orosz L."/>
        </authorList>
    </citation>
    <scope>NUCLEOTIDE SEQUENCE [LARGE SCALE GENOMIC DNA]</scope>
    <source>
        <strain evidence="1">Hungarian</strain>
    </source>
</reference>
<organism evidence="1 2">
    <name type="scientific">Cervus elaphus hippelaphus</name>
    <name type="common">European red deer</name>
    <dbReference type="NCBI Taxonomy" id="46360"/>
    <lineage>
        <taxon>Eukaryota</taxon>
        <taxon>Metazoa</taxon>
        <taxon>Chordata</taxon>
        <taxon>Craniata</taxon>
        <taxon>Vertebrata</taxon>
        <taxon>Euteleostomi</taxon>
        <taxon>Mammalia</taxon>
        <taxon>Eutheria</taxon>
        <taxon>Laurasiatheria</taxon>
        <taxon>Artiodactyla</taxon>
        <taxon>Ruminantia</taxon>
        <taxon>Pecora</taxon>
        <taxon>Cervidae</taxon>
        <taxon>Cervinae</taxon>
        <taxon>Cervus</taxon>
    </lineage>
</organism>
<keyword evidence="2" id="KW-1185">Reference proteome</keyword>
<dbReference type="AlphaFoldDB" id="A0A212DDK0"/>
<evidence type="ECO:0000313" key="2">
    <source>
        <dbReference type="Proteomes" id="UP000242450"/>
    </source>
</evidence>
<evidence type="ECO:0000313" key="1">
    <source>
        <dbReference type="EMBL" id="OWK16325.1"/>
    </source>
</evidence>
<accession>A0A212DDK0</accession>
<dbReference type="Pfam" id="PF17686">
    <property type="entry name" value="DUF5534"/>
    <property type="match status" value="1"/>
</dbReference>
<name>A0A212DDK0_CEREH</name>
<gene>
    <name evidence="1" type="ORF">Celaphus_00004937</name>
</gene>
<dbReference type="EMBL" id="MKHE01000004">
    <property type="protein sequence ID" value="OWK16325.1"/>
    <property type="molecule type" value="Genomic_DNA"/>
</dbReference>
<feature type="non-terminal residue" evidence="1">
    <location>
        <position position="1"/>
    </location>
</feature>
<sequence length="80" mass="9542">DEEEFFEDESQDESTYLLPENEKELENFIHSVSQQHDVYILVIRSKRRKHFEKKRWNAAQNLVKEVEVKDPAQPAKAGRL</sequence>
<comment type="caution">
    <text evidence="1">The sequence shown here is derived from an EMBL/GenBank/DDBJ whole genome shotgun (WGS) entry which is preliminary data.</text>
</comment>
<dbReference type="OrthoDB" id="9809430at2759"/>
<dbReference type="Proteomes" id="UP000242450">
    <property type="component" value="Chromosome 4"/>
</dbReference>
<proteinExistence type="predicted"/>
<protein>
    <submittedName>
        <fullName evidence="1">Uncharacterized protein</fullName>
    </submittedName>
</protein>
<dbReference type="PANTHER" id="PTHR38000">
    <property type="entry name" value="RIKEN CDNA 2900092C05"/>
    <property type="match status" value="1"/>
</dbReference>